<dbReference type="Gene3D" id="3.20.20.30">
    <property type="entry name" value="Luciferase-like domain"/>
    <property type="match status" value="1"/>
</dbReference>
<evidence type="ECO:0000313" key="3">
    <source>
        <dbReference type="EMBL" id="MFC7256761.1"/>
    </source>
</evidence>
<keyword evidence="4" id="KW-1185">Reference proteome</keyword>
<dbReference type="SUPFAM" id="SSF51679">
    <property type="entry name" value="Bacterial luciferase-like"/>
    <property type="match status" value="1"/>
</dbReference>
<dbReference type="GeneID" id="96955155"/>
<gene>
    <name evidence="3" type="ORF">ACFQKE_15855</name>
</gene>
<sequence>MEFGISFLPHDTETMVRKARRAEELGFELFGVADSQCIARELYTTLGAVAHATSSMEVGPVVTNPVTRHPAVTASAIATVHECTDGRAILGIATGDSAVYTLGERPARLAELEGTVEKLRTLWRGEPVEFDGESVSLRWLPETGTADDVSIMFAAEGPKTLRTAGRIADRVIVGLGLLPEVIEEAVGAVNEGARSAGRDPDDVEIWVLSQVNVADSYRVAVDEIKMGIAASAHHSLQFTFEGKSVPETYEDDLRELVNRYDPNEHEETGETTNKRIVEELGLTDYLADRYAIVGTVDDCVEKIRTIEATGAVDGIVMPLHREEDRDLLTRLGRDVLPRVRED</sequence>
<evidence type="ECO:0000256" key="1">
    <source>
        <dbReference type="ARBA" id="ARBA00023002"/>
    </source>
</evidence>
<dbReference type="InterPro" id="IPR036661">
    <property type="entry name" value="Luciferase-like_sf"/>
</dbReference>
<dbReference type="AlphaFoldDB" id="A0ABD6A2V2"/>
<dbReference type="InterPro" id="IPR050564">
    <property type="entry name" value="F420-G6PD/mer"/>
</dbReference>
<evidence type="ECO:0000259" key="2">
    <source>
        <dbReference type="Pfam" id="PF00296"/>
    </source>
</evidence>
<dbReference type="PANTHER" id="PTHR43244">
    <property type="match status" value="1"/>
</dbReference>
<dbReference type="GO" id="GO:0016491">
    <property type="term" value="F:oxidoreductase activity"/>
    <property type="evidence" value="ECO:0007669"/>
    <property type="project" value="UniProtKB-KW"/>
</dbReference>
<comment type="caution">
    <text evidence="3">The sequence shown here is derived from an EMBL/GenBank/DDBJ whole genome shotgun (WGS) entry which is preliminary data.</text>
</comment>
<evidence type="ECO:0000313" key="4">
    <source>
        <dbReference type="Proteomes" id="UP001596434"/>
    </source>
</evidence>
<protein>
    <submittedName>
        <fullName evidence="3">LLM class flavin-dependent oxidoreductase</fullName>
    </submittedName>
</protein>
<organism evidence="3 4">
    <name type="scientific">Haloplanus litoreus</name>
    <dbReference type="NCBI Taxonomy" id="767515"/>
    <lineage>
        <taxon>Archaea</taxon>
        <taxon>Methanobacteriati</taxon>
        <taxon>Methanobacteriota</taxon>
        <taxon>Stenosarchaea group</taxon>
        <taxon>Halobacteria</taxon>
        <taxon>Halobacteriales</taxon>
        <taxon>Haloferacaceae</taxon>
        <taxon>Haloplanus</taxon>
    </lineage>
</organism>
<dbReference type="Pfam" id="PF00296">
    <property type="entry name" value="Bac_luciferase"/>
    <property type="match status" value="1"/>
</dbReference>
<proteinExistence type="predicted"/>
<feature type="domain" description="Luciferase-like" evidence="2">
    <location>
        <begin position="12"/>
        <end position="311"/>
    </location>
</feature>
<accession>A0ABD6A2V2</accession>
<dbReference type="RefSeq" id="WP_379706112.1">
    <property type="nucleotide sequence ID" value="NZ_JBHTAT010000001.1"/>
</dbReference>
<dbReference type="CDD" id="cd01097">
    <property type="entry name" value="Tetrahydromethanopterin_reductase"/>
    <property type="match status" value="1"/>
</dbReference>
<dbReference type="Proteomes" id="UP001596434">
    <property type="component" value="Unassembled WGS sequence"/>
</dbReference>
<keyword evidence="1" id="KW-0560">Oxidoreductase</keyword>
<dbReference type="InterPro" id="IPR011251">
    <property type="entry name" value="Luciferase-like_dom"/>
</dbReference>
<dbReference type="PANTHER" id="PTHR43244:SF1">
    <property type="entry name" value="5,10-METHYLENETETRAHYDROMETHANOPTERIN REDUCTASE"/>
    <property type="match status" value="1"/>
</dbReference>
<name>A0ABD6A2V2_9EURY</name>
<reference evidence="3 4" key="1">
    <citation type="journal article" date="2019" name="Int. J. Syst. Evol. Microbiol.">
        <title>The Global Catalogue of Microorganisms (GCM) 10K type strain sequencing project: providing services to taxonomists for standard genome sequencing and annotation.</title>
        <authorList>
            <consortium name="The Broad Institute Genomics Platform"/>
            <consortium name="The Broad Institute Genome Sequencing Center for Infectious Disease"/>
            <person name="Wu L."/>
            <person name="Ma J."/>
        </authorList>
    </citation>
    <scope>NUCLEOTIDE SEQUENCE [LARGE SCALE GENOMIC DNA]</scope>
    <source>
        <strain evidence="3 4">GX21</strain>
    </source>
</reference>
<dbReference type="EMBL" id="JBHTAT010000001">
    <property type="protein sequence ID" value="MFC7256761.1"/>
    <property type="molecule type" value="Genomic_DNA"/>
</dbReference>